<name>A0A9X2JXG8_9MICO</name>
<evidence type="ECO:0000313" key="1">
    <source>
        <dbReference type="EMBL" id="MCP2267241.1"/>
    </source>
</evidence>
<dbReference type="EMBL" id="JAMTCS010000016">
    <property type="protein sequence ID" value="MCP2267241.1"/>
    <property type="molecule type" value="Genomic_DNA"/>
</dbReference>
<dbReference type="RefSeq" id="WP_253839636.1">
    <property type="nucleotide sequence ID" value="NZ_JAMTCS010000016.1"/>
</dbReference>
<sequence>MIAQTRARAGVLAEAWRELGDDVAPLSNEAGLPLARTTRLIVDPLVVRPVRYPHLGRALLDDDAARELRDRVLAARADLVATAAWFVLMKRARRARRITTGHPQDLYFQRAYELAHRHGHPGPDAADVAGKEVDDVHDADRVTGADLRAYLTLPAVAQEVRREIEAAWAEADAHGHPDAARVAALLDACATGGQAELAALVAAGDGSAAGAALRAPGHARDEGLTAHDVVAPPEVGTTASKSALPPPFDRSVLERLFGAVAGLEITGTAGLRRVVDEEARRSARPWQLADEASRAVMTAGSVAARLDGATDAARRLAGRWRREAFVRQALRLPDGSVPADGARTAFVRRLWVRLQGRELRGRDLPAADVWDLLDGVLRSVVLDRRDRVKAALAQDGAR</sequence>
<comment type="caution">
    <text evidence="1">The sequence shown here is derived from an EMBL/GenBank/DDBJ whole genome shotgun (WGS) entry which is preliminary data.</text>
</comment>
<evidence type="ECO:0000313" key="2">
    <source>
        <dbReference type="Proteomes" id="UP001139493"/>
    </source>
</evidence>
<organism evidence="1 2">
    <name type="scientific">Promicromonospora thailandica</name>
    <dbReference type="NCBI Taxonomy" id="765201"/>
    <lineage>
        <taxon>Bacteria</taxon>
        <taxon>Bacillati</taxon>
        <taxon>Actinomycetota</taxon>
        <taxon>Actinomycetes</taxon>
        <taxon>Micrococcales</taxon>
        <taxon>Promicromonosporaceae</taxon>
        <taxon>Promicromonospora</taxon>
    </lineage>
</organism>
<protein>
    <submittedName>
        <fullName evidence="1">Uncharacterized protein</fullName>
    </submittedName>
</protein>
<proteinExistence type="predicted"/>
<accession>A0A9X2JXG8</accession>
<keyword evidence="2" id="KW-1185">Reference proteome</keyword>
<gene>
    <name evidence="1" type="ORF">APR03_004613</name>
</gene>
<dbReference type="Proteomes" id="UP001139493">
    <property type="component" value="Unassembled WGS sequence"/>
</dbReference>
<reference evidence="1" key="1">
    <citation type="submission" date="2022-06" db="EMBL/GenBank/DDBJ databases">
        <title>Genomic Encyclopedia of Archaeal and Bacterial Type Strains, Phase II (KMG-II): from individual species to whole genera.</title>
        <authorList>
            <person name="Goeker M."/>
        </authorList>
    </citation>
    <scope>NUCLEOTIDE SEQUENCE</scope>
    <source>
        <strain evidence="1">DSM 26652</strain>
    </source>
</reference>
<dbReference type="AlphaFoldDB" id="A0A9X2JXG8"/>